<dbReference type="GO" id="GO:0016787">
    <property type="term" value="F:hydrolase activity"/>
    <property type="evidence" value="ECO:0007669"/>
    <property type="project" value="UniProtKB-KW"/>
</dbReference>
<dbReference type="Proteomes" id="UP000233551">
    <property type="component" value="Unassembled WGS sequence"/>
</dbReference>
<dbReference type="Pfam" id="PF17917">
    <property type="entry name" value="RT_RNaseH"/>
    <property type="match status" value="1"/>
</dbReference>
<evidence type="ECO:0000313" key="8">
    <source>
        <dbReference type="EMBL" id="PKI67147.1"/>
    </source>
</evidence>
<keyword evidence="3" id="KW-0540">Nuclease</keyword>
<dbReference type="InterPro" id="IPR041373">
    <property type="entry name" value="RT_RNaseH"/>
</dbReference>
<evidence type="ECO:0000313" key="9">
    <source>
        <dbReference type="Proteomes" id="UP000233551"/>
    </source>
</evidence>
<dbReference type="PANTHER" id="PTHR35046">
    <property type="entry name" value="ZINC KNUCKLE (CCHC-TYPE) FAMILY PROTEIN"/>
    <property type="match status" value="1"/>
</dbReference>
<evidence type="ECO:0000256" key="6">
    <source>
        <dbReference type="ARBA" id="ARBA00022918"/>
    </source>
</evidence>
<evidence type="ECO:0000256" key="3">
    <source>
        <dbReference type="ARBA" id="ARBA00022722"/>
    </source>
</evidence>
<organism evidence="8 9">
    <name type="scientific">Punica granatum</name>
    <name type="common">Pomegranate</name>
    <dbReference type="NCBI Taxonomy" id="22663"/>
    <lineage>
        <taxon>Eukaryota</taxon>
        <taxon>Viridiplantae</taxon>
        <taxon>Streptophyta</taxon>
        <taxon>Embryophyta</taxon>
        <taxon>Tracheophyta</taxon>
        <taxon>Spermatophyta</taxon>
        <taxon>Magnoliopsida</taxon>
        <taxon>eudicotyledons</taxon>
        <taxon>Gunneridae</taxon>
        <taxon>Pentapetalae</taxon>
        <taxon>rosids</taxon>
        <taxon>malvids</taxon>
        <taxon>Myrtales</taxon>
        <taxon>Lythraceae</taxon>
        <taxon>Punica</taxon>
    </lineage>
</organism>
<proteinExistence type="predicted"/>
<evidence type="ECO:0000259" key="7">
    <source>
        <dbReference type="Pfam" id="PF17917"/>
    </source>
</evidence>
<name>A0A2I0KF63_PUNGR</name>
<dbReference type="PANTHER" id="PTHR35046:SF9">
    <property type="entry name" value="RNA-DIRECTED DNA POLYMERASE"/>
    <property type="match status" value="1"/>
</dbReference>
<keyword evidence="5" id="KW-0378">Hydrolase</keyword>
<dbReference type="GO" id="GO:0003964">
    <property type="term" value="F:RNA-directed DNA polymerase activity"/>
    <property type="evidence" value="ECO:0007669"/>
    <property type="project" value="UniProtKB-KW"/>
</dbReference>
<evidence type="ECO:0000256" key="1">
    <source>
        <dbReference type="ARBA" id="ARBA00022679"/>
    </source>
</evidence>
<keyword evidence="2" id="KW-0548">Nucleotidyltransferase</keyword>
<reference evidence="8 9" key="1">
    <citation type="submission" date="2017-11" db="EMBL/GenBank/DDBJ databases">
        <title>De-novo sequencing of pomegranate (Punica granatum L.) genome.</title>
        <authorList>
            <person name="Akparov Z."/>
            <person name="Amiraslanov A."/>
            <person name="Hajiyeva S."/>
            <person name="Abbasov M."/>
            <person name="Kaur K."/>
            <person name="Hamwieh A."/>
            <person name="Solovyev V."/>
            <person name="Salamov A."/>
            <person name="Braich B."/>
            <person name="Kosarev P."/>
            <person name="Mahmoud A."/>
            <person name="Hajiyev E."/>
            <person name="Babayeva S."/>
            <person name="Izzatullayeva V."/>
            <person name="Mammadov A."/>
            <person name="Mammadov A."/>
            <person name="Sharifova S."/>
            <person name="Ojaghi J."/>
            <person name="Eynullazada K."/>
            <person name="Bayramov B."/>
            <person name="Abdulazimova A."/>
            <person name="Shahmuradov I."/>
        </authorList>
    </citation>
    <scope>NUCLEOTIDE SEQUENCE [LARGE SCALE GENOMIC DNA]</scope>
    <source>
        <strain evidence="9">cv. AG2017</strain>
        <tissue evidence="8">Leaf</tissue>
    </source>
</reference>
<evidence type="ECO:0000256" key="5">
    <source>
        <dbReference type="ARBA" id="ARBA00022801"/>
    </source>
</evidence>
<keyword evidence="9" id="KW-1185">Reference proteome</keyword>
<dbReference type="InterPro" id="IPR043502">
    <property type="entry name" value="DNA/RNA_pol_sf"/>
</dbReference>
<comment type="caution">
    <text evidence="8">The sequence shown here is derived from an EMBL/GenBank/DDBJ whole genome shotgun (WGS) entry which is preliminary data.</text>
</comment>
<sequence>MAYVEGNLDWMCETCLDITRELDRSDGYSENQPVLLQTVGSIGPDPRLLEPALPLFIYRLFKTHGAVLMQDRRPIAYFSEKLKGAALNCSTYDKELYALVRALETWQHYLWSKEFIHTNHESLKHLKGQGMQCTLQPAGQALCTLQTCRASAHAPCNPQGNAIVNIANPSGLSTFKFLFKGPSPRGFVLTQRGSRFLVPKSEFKLKGNRTRLNPNNMLKTKSYSKLKVSDAIPAKTDETRQLKEPKIVPRSNLIDKLMYPRIQYRTRPDLVQVLSRVPWPRSFLQLSPGPLPYLSAWK</sequence>
<dbReference type="EMBL" id="PGOL01000637">
    <property type="protein sequence ID" value="PKI67147.1"/>
    <property type="molecule type" value="Genomic_DNA"/>
</dbReference>
<gene>
    <name evidence="8" type="ORF">CRG98_012475</name>
</gene>
<evidence type="ECO:0000256" key="4">
    <source>
        <dbReference type="ARBA" id="ARBA00022759"/>
    </source>
</evidence>
<keyword evidence="4" id="KW-0255">Endonuclease</keyword>
<dbReference type="STRING" id="22663.A0A2I0KF63"/>
<dbReference type="GO" id="GO:0004519">
    <property type="term" value="F:endonuclease activity"/>
    <property type="evidence" value="ECO:0007669"/>
    <property type="project" value="UniProtKB-KW"/>
</dbReference>
<accession>A0A2I0KF63</accession>
<evidence type="ECO:0000256" key="2">
    <source>
        <dbReference type="ARBA" id="ARBA00022695"/>
    </source>
</evidence>
<protein>
    <recommendedName>
        <fullName evidence="7">Reverse transcriptase RNase H-like domain-containing protein</fullName>
    </recommendedName>
</protein>
<dbReference type="AlphaFoldDB" id="A0A2I0KF63"/>
<keyword evidence="6" id="KW-0695">RNA-directed DNA polymerase</keyword>
<keyword evidence="1" id="KW-0808">Transferase</keyword>
<feature type="domain" description="Reverse transcriptase RNase H-like" evidence="7">
    <location>
        <begin position="64"/>
        <end position="131"/>
    </location>
</feature>
<dbReference type="SUPFAM" id="SSF56672">
    <property type="entry name" value="DNA/RNA polymerases"/>
    <property type="match status" value="1"/>
</dbReference>